<sequence length="606" mass="69109">MVQTPTESNNFTLSGSMSGHASGGYLRTVRLLSDHESRLYDSVTIGDFVKHILGVKSEYLDTILSKRMKWQLNPQLLETYRKELGTQLNFKPAFDALVVDLAHRACHAFNELPDRSKLGYYCRSIVCYPMTPEVVAVPAPLDGDAQVEKGSCLMPITAADLQLVSVAIEHMRNPGTHYAVMILVDVHSVTLRYYDRMRIIRTVSFDIERDIHLFALFAYGISHRNDAFDAPRFVKLARPNVIPFIVPHITFPRLSQSVGKLPSYFVMEPIYYEDYALISRGTIVAAVMNADPALAKAEEVLKASWKHIDPDRMSEAEIIKKMLQEIPSWDNHLPTVKSSATYTATQLKLPAASLLKHLPTNADIKEKELHVMVMSRYKHLWEVRDVLEFQEVFIDCVECHYHAFSEAKVLHRDLSDNNLMFKRSYHHPNHNLQVQGILNDWDLASLLCSSGYLSAADKKRRTGSVPFMAVDLLDDYLPPHVYRHDLESFFYILVWAAVHFDFKNHIKRPVDKLLAPWMLTHGECRTAKIAFLYNERVSSEVFSKVGDDFRGVLEAWIKPLRTLFQQGLEWDQPSSHGYDVHTAGGLLSFEKFMSALGRTPHQFGKG</sequence>
<name>A0A369J3P8_HYPMA</name>
<dbReference type="InParanoid" id="A0A369J3P8"/>
<evidence type="ECO:0000259" key="1">
    <source>
        <dbReference type="Pfam" id="PF17667"/>
    </source>
</evidence>
<proteinExistence type="predicted"/>
<organism evidence="2 3">
    <name type="scientific">Hypsizygus marmoreus</name>
    <name type="common">White beech mushroom</name>
    <name type="synonym">Agaricus marmoreus</name>
    <dbReference type="NCBI Taxonomy" id="39966"/>
    <lineage>
        <taxon>Eukaryota</taxon>
        <taxon>Fungi</taxon>
        <taxon>Dikarya</taxon>
        <taxon>Basidiomycota</taxon>
        <taxon>Agaricomycotina</taxon>
        <taxon>Agaricomycetes</taxon>
        <taxon>Agaricomycetidae</taxon>
        <taxon>Agaricales</taxon>
        <taxon>Tricholomatineae</taxon>
        <taxon>Lyophyllaceae</taxon>
        <taxon>Hypsizygus</taxon>
    </lineage>
</organism>
<evidence type="ECO:0000313" key="3">
    <source>
        <dbReference type="Proteomes" id="UP000076154"/>
    </source>
</evidence>
<gene>
    <name evidence="2" type="ORF">Hypma_003583</name>
</gene>
<comment type="caution">
    <text evidence="2">The sequence shown here is derived from an EMBL/GenBank/DDBJ whole genome shotgun (WGS) entry which is preliminary data.</text>
</comment>
<dbReference type="STRING" id="39966.A0A369J3P8"/>
<dbReference type="PANTHER" id="PTHR38248">
    <property type="entry name" value="FUNK1 6"/>
    <property type="match status" value="1"/>
</dbReference>
<protein>
    <recommendedName>
        <fullName evidence="1">Fungal-type protein kinase domain-containing protein</fullName>
    </recommendedName>
</protein>
<dbReference type="OrthoDB" id="5569250at2759"/>
<dbReference type="Pfam" id="PF17667">
    <property type="entry name" value="Pkinase_fungal"/>
    <property type="match status" value="1"/>
</dbReference>
<dbReference type="InterPro" id="IPR011009">
    <property type="entry name" value="Kinase-like_dom_sf"/>
</dbReference>
<keyword evidence="3" id="KW-1185">Reference proteome</keyword>
<evidence type="ECO:0000313" key="2">
    <source>
        <dbReference type="EMBL" id="RDB16002.1"/>
    </source>
</evidence>
<dbReference type="Gene3D" id="1.10.510.10">
    <property type="entry name" value="Transferase(Phosphotransferase) domain 1"/>
    <property type="match status" value="1"/>
</dbReference>
<dbReference type="EMBL" id="LUEZ02000137">
    <property type="protein sequence ID" value="RDB16002.1"/>
    <property type="molecule type" value="Genomic_DNA"/>
</dbReference>
<dbReference type="SUPFAM" id="SSF56112">
    <property type="entry name" value="Protein kinase-like (PK-like)"/>
    <property type="match status" value="1"/>
</dbReference>
<accession>A0A369J3P8</accession>
<dbReference type="AlphaFoldDB" id="A0A369J3P8"/>
<dbReference type="InterPro" id="IPR040976">
    <property type="entry name" value="Pkinase_fungal"/>
</dbReference>
<reference evidence="2" key="1">
    <citation type="submission" date="2018-04" db="EMBL/GenBank/DDBJ databases">
        <title>Whole genome sequencing of Hypsizygus marmoreus.</title>
        <authorList>
            <person name="Choi I.-G."/>
            <person name="Min B."/>
            <person name="Kim J.-G."/>
            <person name="Kim S."/>
            <person name="Oh Y.-L."/>
            <person name="Kong W.-S."/>
            <person name="Park H."/>
            <person name="Jeong J."/>
            <person name="Song E.-S."/>
        </authorList>
    </citation>
    <scope>NUCLEOTIDE SEQUENCE [LARGE SCALE GENOMIC DNA]</scope>
    <source>
        <strain evidence="2">51987-8</strain>
    </source>
</reference>
<feature type="domain" description="Fungal-type protein kinase" evidence="1">
    <location>
        <begin position="173"/>
        <end position="496"/>
    </location>
</feature>
<dbReference type="PANTHER" id="PTHR38248:SF2">
    <property type="entry name" value="FUNK1 11"/>
    <property type="match status" value="1"/>
</dbReference>
<dbReference type="Proteomes" id="UP000076154">
    <property type="component" value="Unassembled WGS sequence"/>
</dbReference>